<reference evidence="4" key="1">
    <citation type="submission" date="2017-09" db="EMBL/GenBank/DDBJ databases">
        <authorList>
            <person name="Varghese N."/>
            <person name="Submissions S."/>
        </authorList>
    </citation>
    <scope>NUCLEOTIDE SEQUENCE [LARGE SCALE GENOMIC DNA]</scope>
    <source>
        <strain evidence="4">DSM 44270</strain>
    </source>
</reference>
<evidence type="ECO:0000313" key="4">
    <source>
        <dbReference type="Proteomes" id="UP000219482"/>
    </source>
</evidence>
<sequence length="296" mass="30239">MRSRLGRIAVAVGACAVLTTACSSDDGSAGSSSAATSSAEASAESEPAGYLALGDSVPFGYRGGATAEFSDEDNFVGYPELVGEELGLEVVNASCPGETTASFLDATAQSNGCQNTLQSDFGYRKAFPVHVQYDSFDQSQLAFAVSALQEDDGIELVTVQIGANDAFICQQTTATRCSDPADLRALAQNVQTNLGTILSTLRGEGGYDGQIVVVTYYALNYSDEFGVATGALGGGIAQVAEANGADVADGYEAFRAPAAEAGGDSVAAGLVLPNDVHPTEEGQQLLAEAVLAVVED</sequence>
<gene>
    <name evidence="3" type="ORF">SAMN06272739_4234</name>
</gene>
<dbReference type="CDD" id="cd00229">
    <property type="entry name" value="SGNH_hydrolase"/>
    <property type="match status" value="1"/>
</dbReference>
<keyword evidence="4" id="KW-1185">Reference proteome</keyword>
<dbReference type="PROSITE" id="PS51257">
    <property type="entry name" value="PROKAR_LIPOPROTEIN"/>
    <property type="match status" value="1"/>
</dbReference>
<feature type="domain" description="SGNH hydrolase-type esterase" evidence="2">
    <location>
        <begin position="52"/>
        <end position="285"/>
    </location>
</feature>
<dbReference type="InterPro" id="IPR013830">
    <property type="entry name" value="SGNH_hydro"/>
</dbReference>
<protein>
    <submittedName>
        <fullName evidence="3">Lysophospholipase L1</fullName>
    </submittedName>
</protein>
<feature type="chain" id="PRO_5013013112" evidence="1">
    <location>
        <begin position="24"/>
        <end position="296"/>
    </location>
</feature>
<dbReference type="AlphaFoldDB" id="A0A286H8H8"/>
<proteinExistence type="predicted"/>
<organism evidence="3 4">
    <name type="scientific">Blastococcus haudaquaticus</name>
    <dbReference type="NCBI Taxonomy" id="1938745"/>
    <lineage>
        <taxon>Bacteria</taxon>
        <taxon>Bacillati</taxon>
        <taxon>Actinomycetota</taxon>
        <taxon>Actinomycetes</taxon>
        <taxon>Geodermatophilales</taxon>
        <taxon>Geodermatophilaceae</taxon>
        <taxon>Blastococcus</taxon>
    </lineage>
</organism>
<dbReference type="Pfam" id="PF13472">
    <property type="entry name" value="Lipase_GDSL_2"/>
    <property type="match status" value="1"/>
</dbReference>
<evidence type="ECO:0000259" key="2">
    <source>
        <dbReference type="Pfam" id="PF13472"/>
    </source>
</evidence>
<dbReference type="InterPro" id="IPR036514">
    <property type="entry name" value="SGNH_hydro_sf"/>
</dbReference>
<accession>A0A286H8H8</accession>
<evidence type="ECO:0000313" key="3">
    <source>
        <dbReference type="EMBL" id="SOE03564.1"/>
    </source>
</evidence>
<keyword evidence="1" id="KW-0732">Signal</keyword>
<dbReference type="SUPFAM" id="SSF52266">
    <property type="entry name" value="SGNH hydrolase"/>
    <property type="match status" value="1"/>
</dbReference>
<dbReference type="Proteomes" id="UP000219482">
    <property type="component" value="Unassembled WGS sequence"/>
</dbReference>
<dbReference type="RefSeq" id="WP_097185930.1">
    <property type="nucleotide sequence ID" value="NZ_OCNK01000007.1"/>
</dbReference>
<name>A0A286H8H8_9ACTN</name>
<dbReference type="EMBL" id="OCNK01000007">
    <property type="protein sequence ID" value="SOE03564.1"/>
    <property type="molecule type" value="Genomic_DNA"/>
</dbReference>
<dbReference type="OrthoDB" id="5503950at2"/>
<feature type="signal peptide" evidence="1">
    <location>
        <begin position="1"/>
        <end position="23"/>
    </location>
</feature>
<dbReference type="Gene3D" id="3.40.50.1110">
    <property type="entry name" value="SGNH hydrolase"/>
    <property type="match status" value="1"/>
</dbReference>
<evidence type="ECO:0000256" key="1">
    <source>
        <dbReference type="SAM" id="SignalP"/>
    </source>
</evidence>